<accession>A0A2T9YRT1</accession>
<organism evidence="1 2">
    <name type="scientific">Smittium simulii</name>
    <dbReference type="NCBI Taxonomy" id="133385"/>
    <lineage>
        <taxon>Eukaryota</taxon>
        <taxon>Fungi</taxon>
        <taxon>Fungi incertae sedis</taxon>
        <taxon>Zoopagomycota</taxon>
        <taxon>Kickxellomycotina</taxon>
        <taxon>Harpellomycetes</taxon>
        <taxon>Harpellales</taxon>
        <taxon>Legeriomycetaceae</taxon>
        <taxon>Smittium</taxon>
    </lineage>
</organism>
<dbReference type="EMBL" id="MBFR01000067">
    <property type="protein sequence ID" value="PVU95037.1"/>
    <property type="molecule type" value="Genomic_DNA"/>
</dbReference>
<gene>
    <name evidence="1" type="ORF">BB561_002098</name>
</gene>
<dbReference type="Proteomes" id="UP000245383">
    <property type="component" value="Unassembled WGS sequence"/>
</dbReference>
<evidence type="ECO:0000313" key="1">
    <source>
        <dbReference type="EMBL" id="PVU95037.1"/>
    </source>
</evidence>
<dbReference type="OrthoDB" id="5563539at2759"/>
<dbReference type="STRING" id="133385.A0A2T9YRT1"/>
<keyword evidence="2" id="KW-1185">Reference proteome</keyword>
<evidence type="ECO:0000313" key="2">
    <source>
        <dbReference type="Proteomes" id="UP000245383"/>
    </source>
</evidence>
<reference evidence="1 2" key="1">
    <citation type="journal article" date="2018" name="MBio">
        <title>Comparative Genomics Reveals the Core Gene Toolbox for the Fungus-Insect Symbiosis.</title>
        <authorList>
            <person name="Wang Y."/>
            <person name="Stata M."/>
            <person name="Wang W."/>
            <person name="Stajich J.E."/>
            <person name="White M.M."/>
            <person name="Moncalvo J.M."/>
        </authorList>
    </citation>
    <scope>NUCLEOTIDE SEQUENCE [LARGE SCALE GENOMIC DNA]</scope>
    <source>
        <strain evidence="1 2">SWE-8-4</strain>
    </source>
</reference>
<proteinExistence type="predicted"/>
<protein>
    <submittedName>
        <fullName evidence="1">Uncharacterized protein</fullName>
    </submittedName>
</protein>
<sequence>MTSASLVNTILLANVDIYDTFPALEQRVDYFLYDWDDDSMFLTSLHLHKKVIRDRNQNNIGLMDTKKHSNNYSSYYTNKYDSDYNIYPRAENLLKRIWKSNKSKLSKYPPQKINWNKDADPFFLYGPVRKSSPDLPCGLSLRFRNNSTKLKSSLKYTSVNKVFDFFASRLTINTPKNRNCSLNSNVDDCDETLNSYSIGNVSENVYFKAMPYLKYTNKRTNNILQAAQNVDLPKTQKKKLRFNKKVQQCIIIFEEENPSSILHKTGDSPAKRQFENTKKSQKHSINQNIFNSINQNDPLIYNNSCSVYNKMDWKLTLKNVYNTLQNKHKNDPSLSTHSSALASNSVCDFTKNLLKVIDSKVPPFAEELNELIFSYGNYSIRKRNHTITINLLPTELNDCNTRKRKNPKESFFKRFFNQKSLFSLIWAERLINFAKAPEICASEAIDFKTHPFKNDYSQHDALSTPKNFNEKFDYTSNTFIAQNYNDNNRSLIESGYSPNSNDDIFTVELYPVSYAHKKLLSKQNNIAQSIDITEHYYLNIDVIDSIQDQNGNLDFSHSKINSDSCNIMCSNENMIQSSNEIMGLASFQKQKKHTSDIGFIKSNMNSCFTENKKIIVAGIDAKKKNHTSSINLSFNRINYALYLLKQINYIPMRILNMEKKLPGTMLQKNDKSQIFEWIADTEADTTRRYAKSGFIEKRFIKECLFCRNIAPETIEHMLLECSRWQALRADILAQYINIYRAQVATNPLLLSASISMRLVCKLLGKGLKLSSTNICKNTTLICVKTTLATAKFLNANILLRYIMLNSLRLVSIPLYQFPQGFNVHIDQLSLS</sequence>
<comment type="caution">
    <text evidence="1">The sequence shown here is derived from an EMBL/GenBank/DDBJ whole genome shotgun (WGS) entry which is preliminary data.</text>
</comment>
<name>A0A2T9YRT1_9FUNG</name>
<dbReference type="AlphaFoldDB" id="A0A2T9YRT1"/>